<evidence type="ECO:0000256" key="7">
    <source>
        <dbReference type="ARBA" id="ARBA00022915"/>
    </source>
</evidence>
<comment type="subcellular location">
    <subcellularLocation>
        <location evidence="12">Cytoplasm</location>
    </subcellularLocation>
</comment>
<dbReference type="InterPro" id="IPR013785">
    <property type="entry name" value="Aldolase_TIM"/>
</dbReference>
<dbReference type="GO" id="GO:0008840">
    <property type="term" value="F:4-hydroxy-tetrahydrodipicolinate synthase activity"/>
    <property type="evidence" value="ECO:0007669"/>
    <property type="project" value="UniProtKB-EC"/>
</dbReference>
<keyword evidence="5 12" id="KW-0963">Cytoplasm</keyword>
<keyword evidence="10 12" id="KW-0704">Schiff base</keyword>
<protein>
    <recommendedName>
        <fullName evidence="4 12">4-hydroxy-tetrahydrodipicolinate synthase</fullName>
        <shortName evidence="12">HTPA synthase</shortName>
        <ecNumber evidence="4 12">4.3.3.7</ecNumber>
    </recommendedName>
</protein>
<dbReference type="RefSeq" id="WP_420163293.1">
    <property type="nucleotide sequence ID" value="NZ_JBDLNV010000002.1"/>
</dbReference>
<feature type="site" description="Part of a proton relay during catalysis" evidence="12">
    <location>
        <position position="112"/>
    </location>
</feature>
<organism evidence="14 15">
    <name type="scientific">Rhodococcus parequi</name>
    <dbReference type="NCBI Taxonomy" id="3137122"/>
    <lineage>
        <taxon>Bacteria</taxon>
        <taxon>Bacillati</taxon>
        <taxon>Actinomycetota</taxon>
        <taxon>Actinomycetes</taxon>
        <taxon>Mycobacteriales</taxon>
        <taxon>Nocardiaceae</taxon>
        <taxon>Rhodococcus</taxon>
    </lineage>
</organism>
<comment type="caution">
    <text evidence="14">The sequence shown here is derived from an EMBL/GenBank/DDBJ whole genome shotgun (WGS) entry which is preliminary data.</text>
</comment>
<keyword evidence="15" id="KW-1185">Reference proteome</keyword>
<reference evidence="14 15" key="1">
    <citation type="submission" date="2023-11" db="EMBL/GenBank/DDBJ databases">
        <authorList>
            <person name="Val-Calvo J."/>
            <person name="Scortti M."/>
            <person name="Vazquez-Boland J."/>
        </authorList>
    </citation>
    <scope>NUCLEOTIDE SEQUENCE [LARGE SCALE GENOMIC DNA]</scope>
    <source>
        <strain evidence="14 15">PAM 2766</strain>
    </source>
</reference>
<comment type="catalytic activity">
    <reaction evidence="11 12">
        <text>L-aspartate 4-semialdehyde + pyruvate = (2S,4S)-4-hydroxy-2,3,4,5-tetrahydrodipicolinate + H2O + H(+)</text>
        <dbReference type="Rhea" id="RHEA:34171"/>
        <dbReference type="ChEBI" id="CHEBI:15361"/>
        <dbReference type="ChEBI" id="CHEBI:15377"/>
        <dbReference type="ChEBI" id="CHEBI:15378"/>
        <dbReference type="ChEBI" id="CHEBI:67139"/>
        <dbReference type="ChEBI" id="CHEBI:537519"/>
        <dbReference type="EC" id="4.3.3.7"/>
    </reaction>
</comment>
<feature type="binding site" evidence="12">
    <location>
        <position position="209"/>
    </location>
    <ligand>
        <name>pyruvate</name>
        <dbReference type="ChEBI" id="CHEBI:15361"/>
    </ligand>
</feature>
<gene>
    <name evidence="12 14" type="primary">dapA</name>
    <name evidence="14" type="ORF">ABEU20_001266</name>
</gene>
<dbReference type="HAMAP" id="MF_00418">
    <property type="entry name" value="DapA"/>
    <property type="match status" value="1"/>
</dbReference>
<evidence type="ECO:0000256" key="6">
    <source>
        <dbReference type="ARBA" id="ARBA00022605"/>
    </source>
</evidence>
<evidence type="ECO:0000313" key="14">
    <source>
        <dbReference type="EMBL" id="MFM1722707.1"/>
    </source>
</evidence>
<evidence type="ECO:0000256" key="8">
    <source>
        <dbReference type="ARBA" id="ARBA00023154"/>
    </source>
</evidence>
<evidence type="ECO:0000313" key="15">
    <source>
        <dbReference type="Proteomes" id="UP001629745"/>
    </source>
</evidence>
<dbReference type="InterPro" id="IPR005263">
    <property type="entry name" value="DapA"/>
</dbReference>
<dbReference type="PANTHER" id="PTHR12128:SF66">
    <property type="entry name" value="4-HYDROXY-2-OXOGLUTARATE ALDOLASE, MITOCHONDRIAL"/>
    <property type="match status" value="1"/>
</dbReference>
<name>A0ABW9FAX9_9NOCA</name>
<evidence type="ECO:0000256" key="10">
    <source>
        <dbReference type="ARBA" id="ARBA00023270"/>
    </source>
</evidence>
<keyword evidence="8 12" id="KW-0457">Lysine biosynthesis</keyword>
<dbReference type="PROSITE" id="PS00666">
    <property type="entry name" value="DHDPS_2"/>
    <property type="match status" value="1"/>
</dbReference>
<keyword evidence="7 12" id="KW-0220">Diaminopimelate biosynthesis</keyword>
<keyword evidence="9 12" id="KW-0456">Lyase</keyword>
<dbReference type="SMART" id="SM01130">
    <property type="entry name" value="DHDPS"/>
    <property type="match status" value="1"/>
</dbReference>
<keyword evidence="6 12" id="KW-0028">Amino-acid biosynthesis</keyword>
<evidence type="ECO:0000256" key="1">
    <source>
        <dbReference type="ARBA" id="ARBA00003294"/>
    </source>
</evidence>
<comment type="similarity">
    <text evidence="3 12 13">Belongs to the DapA family.</text>
</comment>
<feature type="site" description="Part of a proton relay during catalysis" evidence="12">
    <location>
        <position position="47"/>
    </location>
</feature>
<dbReference type="Pfam" id="PF00701">
    <property type="entry name" value="DHDPS"/>
    <property type="match status" value="1"/>
</dbReference>
<dbReference type="EMBL" id="JBDLNV010000002">
    <property type="protein sequence ID" value="MFM1722707.1"/>
    <property type="molecule type" value="Genomic_DNA"/>
</dbReference>
<sequence length="298" mass="31304">MNLRLSGIFVPLVTPFTAGGDVAATDLERLAHDVIDEGASGIVALGTTGEPSVLAPEERRQVLQICGRVCHECGVPLMVGAGTNDTAGTVRAVQEVGGLVDAAAALVSVPYYTRPSEAGVVAHFEHVADHSPLPLVLYNVPYRTGQYLGWESIVRLSRHPQIVGIKQSVGVVDTDTARLFAECAGSFSILAGEDTLASPLFAMGAAGAVLSSANVCAREFVELFELWCSRDLQKARAVGNALVRPASALMSAPNPTAIKAVLHAQGRISTANVRLPLVPVRDPSTIADVLEQLPLRTV</sequence>
<proteinExistence type="inferred from homology"/>
<dbReference type="CDD" id="cd00950">
    <property type="entry name" value="DHDPS"/>
    <property type="match status" value="1"/>
</dbReference>
<comment type="caution">
    <text evidence="12">Was originally thought to be a dihydrodipicolinate synthase (DHDPS), catalyzing the condensation of (S)-aspartate-beta-semialdehyde [(S)-ASA] and pyruvate to dihydrodipicolinate (DHDP). However, it was shown in E.coli that the product of the enzymatic reaction is not dihydrodipicolinate but in fact (4S)-4-hydroxy-2,3,4,5-tetrahydro-(2S)-dipicolinic acid (HTPA), and that the consecutive dehydration reaction leading to DHDP is not spontaneous but catalyzed by DapB.</text>
</comment>
<comment type="function">
    <text evidence="1 12">Catalyzes the condensation of (S)-aspartate-beta-semialdehyde [(S)-ASA] and pyruvate to 4-hydroxy-tetrahydrodipicolinate (HTPA).</text>
</comment>
<comment type="pathway">
    <text evidence="2 12">Amino-acid biosynthesis; L-lysine biosynthesis via DAP pathway; (S)-tetrahydrodipicolinate from L-aspartate: step 3/4.</text>
</comment>
<dbReference type="Gene3D" id="3.20.20.70">
    <property type="entry name" value="Aldolase class I"/>
    <property type="match status" value="1"/>
</dbReference>
<feature type="binding site" evidence="12">
    <location>
        <position position="48"/>
    </location>
    <ligand>
        <name>pyruvate</name>
        <dbReference type="ChEBI" id="CHEBI:15361"/>
    </ligand>
</feature>
<dbReference type="InterPro" id="IPR020625">
    <property type="entry name" value="Schiff_base-form_aldolases_AS"/>
</dbReference>
<dbReference type="PANTHER" id="PTHR12128">
    <property type="entry name" value="DIHYDRODIPICOLINATE SYNTHASE"/>
    <property type="match status" value="1"/>
</dbReference>
<evidence type="ECO:0000256" key="2">
    <source>
        <dbReference type="ARBA" id="ARBA00005120"/>
    </source>
</evidence>
<dbReference type="InterPro" id="IPR002220">
    <property type="entry name" value="DapA-like"/>
</dbReference>
<evidence type="ECO:0000256" key="3">
    <source>
        <dbReference type="ARBA" id="ARBA00007592"/>
    </source>
</evidence>
<dbReference type="PIRSF" id="PIRSF001365">
    <property type="entry name" value="DHDPS"/>
    <property type="match status" value="1"/>
</dbReference>
<feature type="active site" description="Schiff-base intermediate with substrate" evidence="12">
    <location>
        <position position="166"/>
    </location>
</feature>
<dbReference type="NCBIfam" id="TIGR00674">
    <property type="entry name" value="dapA"/>
    <property type="match status" value="1"/>
</dbReference>
<dbReference type="EC" id="4.3.3.7" evidence="4 12"/>
<evidence type="ECO:0000256" key="5">
    <source>
        <dbReference type="ARBA" id="ARBA00022490"/>
    </source>
</evidence>
<evidence type="ECO:0000256" key="13">
    <source>
        <dbReference type="PIRNR" id="PIRNR001365"/>
    </source>
</evidence>
<feature type="active site" description="Proton donor/acceptor" evidence="12">
    <location>
        <position position="138"/>
    </location>
</feature>
<accession>A0ABW9FAX9</accession>
<dbReference type="PRINTS" id="PR00146">
    <property type="entry name" value="DHPICSNTHASE"/>
</dbReference>
<evidence type="ECO:0000256" key="4">
    <source>
        <dbReference type="ARBA" id="ARBA00012086"/>
    </source>
</evidence>
<dbReference type="Proteomes" id="UP001629745">
    <property type="component" value="Unassembled WGS sequence"/>
</dbReference>
<evidence type="ECO:0000256" key="12">
    <source>
        <dbReference type="HAMAP-Rule" id="MF_00418"/>
    </source>
</evidence>
<dbReference type="SUPFAM" id="SSF51569">
    <property type="entry name" value="Aldolase"/>
    <property type="match status" value="1"/>
</dbReference>
<evidence type="ECO:0000256" key="11">
    <source>
        <dbReference type="ARBA" id="ARBA00047836"/>
    </source>
</evidence>
<comment type="subunit">
    <text evidence="12">Homotetramer; dimer of dimers.</text>
</comment>
<evidence type="ECO:0000256" key="9">
    <source>
        <dbReference type="ARBA" id="ARBA00023239"/>
    </source>
</evidence>